<name>A0ABY6JB35_9BACT</name>
<reference evidence="1" key="1">
    <citation type="submission" date="2022-10" db="EMBL/GenBank/DDBJ databases">
        <title>Chitinophaga sp. nov., isolated from soil.</title>
        <authorList>
            <person name="Jeon C.O."/>
        </authorList>
    </citation>
    <scope>NUCLEOTIDE SEQUENCE</scope>
    <source>
        <strain evidence="1">R8</strain>
    </source>
</reference>
<organism evidence="1 2">
    <name type="scientific">Chitinophaga horti</name>
    <dbReference type="NCBI Taxonomy" id="2920382"/>
    <lineage>
        <taxon>Bacteria</taxon>
        <taxon>Pseudomonadati</taxon>
        <taxon>Bacteroidota</taxon>
        <taxon>Chitinophagia</taxon>
        <taxon>Chitinophagales</taxon>
        <taxon>Chitinophagaceae</taxon>
        <taxon>Chitinophaga</taxon>
    </lineage>
</organism>
<protein>
    <submittedName>
        <fullName evidence="1">Uncharacterized protein</fullName>
    </submittedName>
</protein>
<proteinExistence type="predicted"/>
<dbReference type="EMBL" id="CP107006">
    <property type="protein sequence ID" value="UYQ95782.1"/>
    <property type="molecule type" value="Genomic_DNA"/>
</dbReference>
<accession>A0ABY6JB35</accession>
<dbReference type="Proteomes" id="UP001162741">
    <property type="component" value="Chromosome"/>
</dbReference>
<gene>
    <name evidence="1" type="ORF">MKQ68_11780</name>
</gene>
<sequence length="216" mass="23504">MIQKHFNAISSGATGMFGKQVVRYFRHGREIIAKAPCKRPGRGTPGQERTRANFQQATDWSKKVRSARGLTTIYEAFVGGGKNIHNLAIADYLMAPEVHDLFVKDGIIRVKATDNLQVASVCVCVYDANGYLLEEGMAVNEGGDEWVYKPVLALQPGCDIVVIARDLPGNECRYEIALPARGEQPVFVKVTVSLLSSACGIPLASSLFPPGRPGRN</sequence>
<evidence type="ECO:0000313" key="2">
    <source>
        <dbReference type="Proteomes" id="UP001162741"/>
    </source>
</evidence>
<evidence type="ECO:0000313" key="1">
    <source>
        <dbReference type="EMBL" id="UYQ95782.1"/>
    </source>
</evidence>
<keyword evidence="2" id="KW-1185">Reference proteome</keyword>
<dbReference type="RefSeq" id="WP_264283464.1">
    <property type="nucleotide sequence ID" value="NZ_CP107006.1"/>
</dbReference>